<dbReference type="InterPro" id="IPR011008">
    <property type="entry name" value="Dimeric_a/b-barrel"/>
</dbReference>
<dbReference type="SUPFAM" id="SSF54909">
    <property type="entry name" value="Dimeric alpha+beta barrel"/>
    <property type="match status" value="1"/>
</dbReference>
<reference evidence="11 13" key="2">
    <citation type="submission" date="2017-08" db="EMBL/GenBank/DDBJ databases">
        <authorList>
            <person name="de Groot N.N."/>
        </authorList>
    </citation>
    <scope>NUCLEOTIDE SEQUENCE [LARGE SCALE GENOMIC DNA]</scope>
    <source>
        <strain evidence="11 13">NBT06-6</strain>
    </source>
</reference>
<keyword evidence="7" id="KW-0408">Iron</keyword>
<evidence type="ECO:0000259" key="9">
    <source>
        <dbReference type="Pfam" id="PF04261"/>
    </source>
</evidence>
<keyword evidence="4" id="KW-0479">Metal-binding</keyword>
<keyword evidence="2 11" id="KW-0575">Peroxidase</keyword>
<dbReference type="Proteomes" id="UP000218281">
    <property type="component" value="Unassembled WGS sequence"/>
</dbReference>
<dbReference type="AlphaFoldDB" id="A0A269PFT9"/>
<keyword evidence="3" id="KW-0349">Heme</keyword>
<dbReference type="EMBL" id="NQMQ01000010">
    <property type="protein sequence ID" value="PAJ70156.1"/>
    <property type="molecule type" value="Genomic_DNA"/>
</dbReference>
<evidence type="ECO:0000256" key="4">
    <source>
        <dbReference type="ARBA" id="ARBA00022723"/>
    </source>
</evidence>
<evidence type="ECO:0000313" key="11">
    <source>
        <dbReference type="EMBL" id="PAJ70156.1"/>
    </source>
</evidence>
<dbReference type="RefSeq" id="WP_095276266.1">
    <property type="nucleotide sequence ID" value="NZ_CP047655.1"/>
</dbReference>
<proteinExistence type="inferred from homology"/>
<evidence type="ECO:0000256" key="6">
    <source>
        <dbReference type="ARBA" id="ARBA00023002"/>
    </source>
</evidence>
<dbReference type="InterPro" id="IPR048327">
    <property type="entry name" value="Dyp_perox_N"/>
</dbReference>
<dbReference type="EMBL" id="NSGO01000001">
    <property type="protein sequence ID" value="PAT07041.1"/>
    <property type="molecule type" value="Genomic_DNA"/>
</dbReference>
<gene>
    <name evidence="11" type="ORF">CIG21_04700</name>
    <name evidence="12" type="ORF">CKJ81_00095</name>
</gene>
<evidence type="ECO:0000313" key="13">
    <source>
        <dbReference type="Proteomes" id="UP000215771"/>
    </source>
</evidence>
<dbReference type="GO" id="GO:0046872">
    <property type="term" value="F:metal ion binding"/>
    <property type="evidence" value="ECO:0007669"/>
    <property type="project" value="UniProtKB-KW"/>
</dbReference>
<feature type="domain" description="Dyp-type peroxidase N-terminal" evidence="9">
    <location>
        <begin position="52"/>
        <end position="193"/>
    </location>
</feature>
<dbReference type="PROSITE" id="PS51257">
    <property type="entry name" value="PROKAR_LIPOPROTEIN"/>
    <property type="match status" value="1"/>
</dbReference>
<evidence type="ECO:0000256" key="2">
    <source>
        <dbReference type="ARBA" id="ARBA00022559"/>
    </source>
</evidence>
<comment type="similarity">
    <text evidence="8">Belongs to the DyP-type peroxidase family.</text>
</comment>
<dbReference type="Pfam" id="PF04261">
    <property type="entry name" value="Dyp_perox_N"/>
    <property type="match status" value="1"/>
</dbReference>
<dbReference type="GO" id="GO:0004601">
    <property type="term" value="F:peroxidase activity"/>
    <property type="evidence" value="ECO:0007669"/>
    <property type="project" value="UniProtKB-KW"/>
</dbReference>
<dbReference type="Pfam" id="PF20628">
    <property type="entry name" value="Dyp_perox_C"/>
    <property type="match status" value="1"/>
</dbReference>
<dbReference type="PROSITE" id="PS51404">
    <property type="entry name" value="DYP_PEROXIDASE"/>
    <property type="match status" value="1"/>
</dbReference>
<comment type="cofactor">
    <cofactor evidence="1">
        <name>heme b</name>
        <dbReference type="ChEBI" id="CHEBI:60344"/>
    </cofactor>
</comment>
<name>A0A269PFT9_9CORY</name>
<evidence type="ECO:0000313" key="12">
    <source>
        <dbReference type="EMBL" id="PAT07041.1"/>
    </source>
</evidence>
<keyword evidence="6" id="KW-0560">Oxidoreductase</keyword>
<dbReference type="GO" id="GO:0020037">
    <property type="term" value="F:heme binding"/>
    <property type="evidence" value="ECO:0007669"/>
    <property type="project" value="InterPro"/>
</dbReference>
<dbReference type="InterPro" id="IPR048328">
    <property type="entry name" value="Dyp_perox_C"/>
</dbReference>
<dbReference type="PANTHER" id="PTHR30521">
    <property type="entry name" value="DEFERROCHELATASE/PEROXIDASE"/>
    <property type="match status" value="1"/>
</dbReference>
<evidence type="ECO:0000256" key="8">
    <source>
        <dbReference type="ARBA" id="ARBA00025737"/>
    </source>
</evidence>
<dbReference type="Proteomes" id="UP000215771">
    <property type="component" value="Unassembled WGS sequence"/>
</dbReference>
<protein>
    <submittedName>
        <fullName evidence="11">Peroxidase</fullName>
    </submittedName>
</protein>
<comment type="caution">
    <text evidence="11">The sequence shown here is derived from an EMBL/GenBank/DDBJ whole genome shotgun (WGS) entry which is preliminary data.</text>
</comment>
<dbReference type="GO" id="GO:0005829">
    <property type="term" value="C:cytosol"/>
    <property type="evidence" value="ECO:0007669"/>
    <property type="project" value="TreeGrafter"/>
</dbReference>
<evidence type="ECO:0000259" key="10">
    <source>
        <dbReference type="Pfam" id="PF20628"/>
    </source>
</evidence>
<evidence type="ECO:0000256" key="3">
    <source>
        <dbReference type="ARBA" id="ARBA00022617"/>
    </source>
</evidence>
<dbReference type="InterPro" id="IPR006314">
    <property type="entry name" value="Dyp_peroxidase"/>
</dbReference>
<keyword evidence="5" id="KW-0732">Signal</keyword>
<organism evidence="11 13">
    <name type="scientific">Corynebacterium hadale</name>
    <dbReference type="NCBI Taxonomy" id="2026255"/>
    <lineage>
        <taxon>Bacteria</taxon>
        <taxon>Bacillati</taxon>
        <taxon>Actinomycetota</taxon>
        <taxon>Actinomycetes</taxon>
        <taxon>Mycobacteriales</taxon>
        <taxon>Corynebacteriaceae</taxon>
        <taxon>Corynebacterium</taxon>
    </lineage>
</organism>
<evidence type="ECO:0000313" key="14">
    <source>
        <dbReference type="Proteomes" id="UP000218281"/>
    </source>
</evidence>
<reference evidence="12 14" key="1">
    <citation type="submission" date="2017-08" db="EMBL/GenBank/DDBJ databases">
        <title>Whole genome sequences of 6 clinical strains closest to Corynebacterium imitans.</title>
        <authorList>
            <person name="Bernier A.-M."/>
            <person name="Burdz T."/>
            <person name="Bernard K."/>
        </authorList>
    </citation>
    <scope>NUCLEOTIDE SEQUENCE [LARGE SCALE GENOMIC DNA]</scope>
    <source>
        <strain evidence="12 14">NML93-0607</strain>
    </source>
</reference>
<dbReference type="PANTHER" id="PTHR30521:SF4">
    <property type="entry name" value="DEFERROCHELATASE"/>
    <property type="match status" value="1"/>
</dbReference>
<evidence type="ECO:0000256" key="7">
    <source>
        <dbReference type="ARBA" id="ARBA00023004"/>
    </source>
</evidence>
<feature type="domain" description="Dyp-type peroxidase C-terminal" evidence="10">
    <location>
        <begin position="205"/>
        <end position="380"/>
    </location>
</feature>
<keyword evidence="14" id="KW-1185">Reference proteome</keyword>
<accession>A0A269PFT9</accession>
<sequence>MEVSRRGLLVAGAGGVGVASIGMLSSCAEQPGAAPQEPPLRSASIAFDGAHQAGVQQPAQASLNLIGFRLNQGVDAKAIVRLMRLWTEDARRLTAGQNPLGSLEPELTTWPANLTITCGFGPRIFQVAAPHVAPAWLHGIPALSRDQLDPQWGQTDLVLQICCDDPVMGAWAMRHMTRAGVDYVRTAWVQQGFVNAHGATPEGETPRNLFGQVDGTVNPRTDEDFAQQVWINEGPLAGGTSLVVRRIAMHLDTWELLDRRSREEVVGRTLATGAPLTGGDEFTEPDLQARDAYGLPVIDPNSHMARARATGAKILRRPYNYSLPPEPGATELSNVGLIFMAYQQDPDASFTPLLTHLNEADRLNEWITHIGSAVYYIPRGTAAGEYWGQGLLQG</sequence>
<evidence type="ECO:0000256" key="5">
    <source>
        <dbReference type="ARBA" id="ARBA00022729"/>
    </source>
</evidence>
<evidence type="ECO:0000256" key="1">
    <source>
        <dbReference type="ARBA" id="ARBA00001970"/>
    </source>
</evidence>
<dbReference type="NCBIfam" id="TIGR01413">
    <property type="entry name" value="Dyp_perox_fam"/>
    <property type="match status" value="1"/>
</dbReference>